<dbReference type="KEGG" id="mlr:MELLADRAFT_85035"/>
<dbReference type="EMBL" id="GL883101">
    <property type="protein sequence ID" value="EGG08301.1"/>
    <property type="molecule type" value="Genomic_DNA"/>
</dbReference>
<sequence length="436" mass="49750">MSDPSYCSNSEGDRYSHISDSEPEIYEKDVYEDEEDEQVVYEDKDEEDEQDVYKDEEDEEVEEVEFKDEKPYLASKNLVTSPPLQSQGNKSSNSTNSTKGKPPLTSPPLQSQGKKSSISTNSTKGQKVAIKVKKTFRLPLDRPSFETFIDDNTTLDDKGYPLFTNGNTVFLRLSAEQKFTNWGTFGFTYTSAGGKSKGPGDWRTRAEWMSKPQKCPAARCTEELQYIECNDTLCRLDEHPDKLSLAKFAKRVVENPDVGPLRHKVGRAPAGKKEIVTASNIHAGFGNLHRTGYYRRKLLGEAGVIPKKSVPGAADNFIMDMYHWSERGLNVVSCSMKRVNMHMTFQTDWMHQQLMARDEDNRVYGGGLLSDVTYKFFKNGYLLSTSMYHEDLRRWIPILLTWLKGMTENHYAAHFSTLMKQFKHAEITVKERDTLV</sequence>
<dbReference type="OrthoDB" id="3046222at2759"/>
<proteinExistence type="predicted"/>
<dbReference type="VEuPathDB" id="FungiDB:MELLADRAFT_85035"/>
<dbReference type="RefSeq" id="XP_007408499.1">
    <property type="nucleotide sequence ID" value="XM_007408437.1"/>
</dbReference>
<feature type="compositionally biased region" description="Polar residues" evidence="1">
    <location>
        <begin position="1"/>
        <end position="10"/>
    </location>
</feature>
<dbReference type="Proteomes" id="UP000001072">
    <property type="component" value="Unassembled WGS sequence"/>
</dbReference>
<dbReference type="HOGENOM" id="CLU_016062_0_0_1"/>
<evidence type="ECO:0000313" key="3">
    <source>
        <dbReference type="Proteomes" id="UP000001072"/>
    </source>
</evidence>
<feature type="compositionally biased region" description="Low complexity" evidence="1">
    <location>
        <begin position="85"/>
        <end position="101"/>
    </location>
</feature>
<organism evidence="3">
    <name type="scientific">Melampsora larici-populina (strain 98AG31 / pathotype 3-4-7)</name>
    <name type="common">Poplar leaf rust fungus</name>
    <dbReference type="NCBI Taxonomy" id="747676"/>
    <lineage>
        <taxon>Eukaryota</taxon>
        <taxon>Fungi</taxon>
        <taxon>Dikarya</taxon>
        <taxon>Basidiomycota</taxon>
        <taxon>Pucciniomycotina</taxon>
        <taxon>Pucciniomycetes</taxon>
        <taxon>Pucciniales</taxon>
        <taxon>Melampsoraceae</taxon>
        <taxon>Melampsora</taxon>
    </lineage>
</organism>
<feature type="compositionally biased region" description="Basic and acidic residues" evidence="1">
    <location>
        <begin position="11"/>
        <end position="29"/>
    </location>
</feature>
<dbReference type="InParanoid" id="F4RH34"/>
<name>F4RH34_MELLP</name>
<dbReference type="AlphaFoldDB" id="F4RH34"/>
<feature type="compositionally biased region" description="Polar residues" evidence="1">
    <location>
        <begin position="107"/>
        <end position="124"/>
    </location>
</feature>
<feature type="region of interest" description="Disordered" evidence="1">
    <location>
        <begin position="1"/>
        <end position="124"/>
    </location>
</feature>
<reference evidence="3" key="1">
    <citation type="journal article" date="2011" name="Proc. Natl. Acad. Sci. U.S.A.">
        <title>Obligate biotrophy features unraveled by the genomic analysis of rust fungi.</title>
        <authorList>
            <person name="Duplessis S."/>
            <person name="Cuomo C.A."/>
            <person name="Lin Y.-C."/>
            <person name="Aerts A."/>
            <person name="Tisserant E."/>
            <person name="Veneault-Fourrey C."/>
            <person name="Joly D.L."/>
            <person name="Hacquard S."/>
            <person name="Amselem J."/>
            <person name="Cantarel B.L."/>
            <person name="Chiu R."/>
            <person name="Coutinho P.M."/>
            <person name="Feau N."/>
            <person name="Field M."/>
            <person name="Frey P."/>
            <person name="Gelhaye E."/>
            <person name="Goldberg J."/>
            <person name="Grabherr M.G."/>
            <person name="Kodira C.D."/>
            <person name="Kohler A."/>
            <person name="Kuees U."/>
            <person name="Lindquist E.A."/>
            <person name="Lucas S.M."/>
            <person name="Mago R."/>
            <person name="Mauceli E."/>
            <person name="Morin E."/>
            <person name="Murat C."/>
            <person name="Pangilinan J.L."/>
            <person name="Park R."/>
            <person name="Pearson M."/>
            <person name="Quesneville H."/>
            <person name="Rouhier N."/>
            <person name="Sakthikumar S."/>
            <person name="Salamov A.A."/>
            <person name="Schmutz J."/>
            <person name="Selles B."/>
            <person name="Shapiro H."/>
            <person name="Tanguay P."/>
            <person name="Tuskan G.A."/>
            <person name="Henrissat B."/>
            <person name="Van de Peer Y."/>
            <person name="Rouze P."/>
            <person name="Ellis J.G."/>
            <person name="Dodds P.N."/>
            <person name="Schein J.E."/>
            <person name="Zhong S."/>
            <person name="Hamelin R.C."/>
            <person name="Grigoriev I.V."/>
            <person name="Szabo L.J."/>
            <person name="Martin F."/>
        </authorList>
    </citation>
    <scope>NUCLEOTIDE SEQUENCE [LARGE SCALE GENOMIC DNA]</scope>
    <source>
        <strain evidence="3">98AG31 / pathotype 3-4-7</strain>
    </source>
</reference>
<gene>
    <name evidence="2" type="ORF">MELLADRAFT_85035</name>
</gene>
<protein>
    <submittedName>
        <fullName evidence="2">Uncharacterized protein</fullName>
    </submittedName>
</protein>
<dbReference type="GeneID" id="18933700"/>
<evidence type="ECO:0000313" key="2">
    <source>
        <dbReference type="EMBL" id="EGG08301.1"/>
    </source>
</evidence>
<keyword evidence="3" id="KW-1185">Reference proteome</keyword>
<feature type="compositionally biased region" description="Acidic residues" evidence="1">
    <location>
        <begin position="30"/>
        <end position="66"/>
    </location>
</feature>
<evidence type="ECO:0000256" key="1">
    <source>
        <dbReference type="SAM" id="MobiDB-lite"/>
    </source>
</evidence>
<accession>F4RH34</accession>